<comment type="similarity">
    <text evidence="1">Belongs to the Gfo/Idh/MocA family.</text>
</comment>
<feature type="domain" description="GFO/IDH/MocA-like oxidoreductase" evidence="4">
    <location>
        <begin position="133"/>
        <end position="248"/>
    </location>
</feature>
<dbReference type="RefSeq" id="WP_271432729.1">
    <property type="nucleotide sequence ID" value="NZ_JAQIOY010000003.1"/>
</dbReference>
<dbReference type="SUPFAM" id="SSF51735">
    <property type="entry name" value="NAD(P)-binding Rossmann-fold domains"/>
    <property type="match status" value="1"/>
</dbReference>
<dbReference type="InterPro" id="IPR036291">
    <property type="entry name" value="NAD(P)-bd_dom_sf"/>
</dbReference>
<proteinExistence type="inferred from homology"/>
<evidence type="ECO:0000259" key="4">
    <source>
        <dbReference type="Pfam" id="PF22725"/>
    </source>
</evidence>
<reference evidence="5 6" key="1">
    <citation type="submission" date="2023-01" db="EMBL/GenBank/DDBJ databases">
        <title>Thalassococcus onchidii sp. nov., isolated from a marine invertebrate from the South China Sea.</title>
        <authorList>
            <person name="Xu S."/>
            <person name="Liu Z."/>
            <person name="Xu Y."/>
        </authorList>
    </citation>
    <scope>NUCLEOTIDE SEQUENCE [LARGE SCALE GENOMIC DNA]</scope>
    <source>
        <strain evidence="5 6">KCTC 32084</strain>
    </source>
</reference>
<dbReference type="PANTHER" id="PTHR22604">
    <property type="entry name" value="OXIDOREDUCTASES"/>
    <property type="match status" value="1"/>
</dbReference>
<dbReference type="Pfam" id="PF22725">
    <property type="entry name" value="GFO_IDH_MocA_C3"/>
    <property type="match status" value="1"/>
</dbReference>
<keyword evidence="6" id="KW-1185">Reference proteome</keyword>
<dbReference type="Proteomes" id="UP001210720">
    <property type="component" value="Unassembled WGS sequence"/>
</dbReference>
<evidence type="ECO:0000256" key="1">
    <source>
        <dbReference type="ARBA" id="ARBA00010928"/>
    </source>
</evidence>
<feature type="domain" description="Gfo/Idh/MocA-like oxidoreductase N-terminal" evidence="3">
    <location>
        <begin position="5"/>
        <end position="120"/>
    </location>
</feature>
<sequence length="329" mass="36162">MTDHVRWGILGAANFAREHMGPAIHLAKRGRLAGLATSSAEKAAPFAALAPGLQVFDSYEALLADPEIDAVYIPLPNHLHVEWALKALDAGKHVLVEKPLAMKADEFDAVIEARNRTGLLAAEAYMIVHHPQWQKAKALFEDGVIGRLIRVSGAFSYDNRADVGNIRNKPDTGGGAIPDIGVYIYGAARFVTGEEPERILSARINRENGVDVWSHITADFPSFHYTGVVSMRMAQWQDMTFHGKDGVMRLTAPFNPQVYGQAEIELHRKTASGEPEVSTIRFPAVNHYVEQVSAFNRSVLMGSDYPCPLEFSRGTQAMIDMVWAAERAG</sequence>
<evidence type="ECO:0000313" key="5">
    <source>
        <dbReference type="EMBL" id="MDA7425390.1"/>
    </source>
</evidence>
<gene>
    <name evidence="5" type="ORF">PFY00_11680</name>
</gene>
<dbReference type="EMBL" id="JAQIOY010000003">
    <property type="protein sequence ID" value="MDA7425390.1"/>
    <property type="molecule type" value="Genomic_DNA"/>
</dbReference>
<evidence type="ECO:0000259" key="3">
    <source>
        <dbReference type="Pfam" id="PF01408"/>
    </source>
</evidence>
<dbReference type="SUPFAM" id="SSF55347">
    <property type="entry name" value="Glyceraldehyde-3-phosphate dehydrogenase-like, C-terminal domain"/>
    <property type="match status" value="1"/>
</dbReference>
<dbReference type="Gene3D" id="3.40.50.720">
    <property type="entry name" value="NAD(P)-binding Rossmann-like Domain"/>
    <property type="match status" value="1"/>
</dbReference>
<dbReference type="InterPro" id="IPR050984">
    <property type="entry name" value="Gfo/Idh/MocA_domain"/>
</dbReference>
<accession>A0ABT4XU55</accession>
<evidence type="ECO:0000313" key="6">
    <source>
        <dbReference type="Proteomes" id="UP001210720"/>
    </source>
</evidence>
<dbReference type="Pfam" id="PF01408">
    <property type="entry name" value="GFO_IDH_MocA"/>
    <property type="match status" value="1"/>
</dbReference>
<dbReference type="Gene3D" id="3.30.360.10">
    <property type="entry name" value="Dihydrodipicolinate Reductase, domain 2"/>
    <property type="match status" value="1"/>
</dbReference>
<evidence type="ECO:0000256" key="2">
    <source>
        <dbReference type="ARBA" id="ARBA00023002"/>
    </source>
</evidence>
<protein>
    <submittedName>
        <fullName evidence="5">Gfo/Idh/MocA family oxidoreductase</fullName>
    </submittedName>
</protein>
<comment type="caution">
    <text evidence="5">The sequence shown here is derived from an EMBL/GenBank/DDBJ whole genome shotgun (WGS) entry which is preliminary data.</text>
</comment>
<name>A0ABT4XU55_9RHOB</name>
<dbReference type="PANTHER" id="PTHR22604:SF105">
    <property type="entry name" value="TRANS-1,2-DIHYDROBENZENE-1,2-DIOL DEHYDROGENASE"/>
    <property type="match status" value="1"/>
</dbReference>
<dbReference type="InterPro" id="IPR000683">
    <property type="entry name" value="Gfo/Idh/MocA-like_OxRdtase_N"/>
</dbReference>
<organism evidence="5 6">
    <name type="scientific">Thalassococcus lentus</name>
    <dbReference type="NCBI Taxonomy" id="1210524"/>
    <lineage>
        <taxon>Bacteria</taxon>
        <taxon>Pseudomonadati</taxon>
        <taxon>Pseudomonadota</taxon>
        <taxon>Alphaproteobacteria</taxon>
        <taxon>Rhodobacterales</taxon>
        <taxon>Roseobacteraceae</taxon>
        <taxon>Thalassococcus</taxon>
    </lineage>
</organism>
<keyword evidence="2" id="KW-0560">Oxidoreductase</keyword>
<dbReference type="InterPro" id="IPR055170">
    <property type="entry name" value="GFO_IDH_MocA-like_dom"/>
</dbReference>